<sequence>MPLIIRLEQRCSEVAKLTLADIGLRQGHHTLHIRQSKEEKDWLLKLPVDLWRMLFGLSGRHRNHRAPHGRGWTDAL</sequence>
<name>A0A402A078_9CHLR</name>
<dbReference type="RefSeq" id="WP_126580083.1">
    <property type="nucleotide sequence ID" value="NZ_BIFR01000001.1"/>
</dbReference>
<organism evidence="1 2">
    <name type="scientific">Tengunoibacter tsumagoiensis</name>
    <dbReference type="NCBI Taxonomy" id="2014871"/>
    <lineage>
        <taxon>Bacteria</taxon>
        <taxon>Bacillati</taxon>
        <taxon>Chloroflexota</taxon>
        <taxon>Ktedonobacteria</taxon>
        <taxon>Ktedonobacterales</taxon>
        <taxon>Dictyobacteraceae</taxon>
        <taxon>Tengunoibacter</taxon>
    </lineage>
</organism>
<keyword evidence="2" id="KW-1185">Reference proteome</keyword>
<comment type="caution">
    <text evidence="1">The sequence shown here is derived from an EMBL/GenBank/DDBJ whole genome shotgun (WGS) entry which is preliminary data.</text>
</comment>
<protein>
    <submittedName>
        <fullName evidence="1">Uncharacterized protein</fullName>
    </submittedName>
</protein>
<gene>
    <name evidence="1" type="ORF">KTT_23250</name>
</gene>
<accession>A0A402A078</accession>
<dbReference type="SUPFAM" id="SSF56349">
    <property type="entry name" value="DNA breaking-rejoining enzymes"/>
    <property type="match status" value="1"/>
</dbReference>
<reference evidence="2" key="1">
    <citation type="submission" date="2018-12" db="EMBL/GenBank/DDBJ databases">
        <title>Tengunoibacter tsumagoiensis gen. nov., sp. nov., Dictyobacter kobayashii sp. nov., D. alpinus sp. nov., and D. joshuensis sp. nov. and description of Dictyobacteraceae fam. nov. within the order Ktedonobacterales isolated from Tengu-no-mugimeshi.</title>
        <authorList>
            <person name="Wang C.M."/>
            <person name="Zheng Y."/>
            <person name="Sakai Y."/>
            <person name="Toyoda A."/>
            <person name="Minakuchi Y."/>
            <person name="Abe K."/>
            <person name="Yokota A."/>
            <person name="Yabe S."/>
        </authorList>
    </citation>
    <scope>NUCLEOTIDE SEQUENCE [LARGE SCALE GENOMIC DNA]</scope>
    <source>
        <strain evidence="2">Uno3</strain>
    </source>
</reference>
<evidence type="ECO:0000313" key="1">
    <source>
        <dbReference type="EMBL" id="GCE12466.1"/>
    </source>
</evidence>
<dbReference type="InterPro" id="IPR011010">
    <property type="entry name" value="DNA_brk_join_enz"/>
</dbReference>
<dbReference type="Proteomes" id="UP000287352">
    <property type="component" value="Unassembled WGS sequence"/>
</dbReference>
<evidence type="ECO:0000313" key="2">
    <source>
        <dbReference type="Proteomes" id="UP000287352"/>
    </source>
</evidence>
<proteinExistence type="predicted"/>
<dbReference type="AlphaFoldDB" id="A0A402A078"/>
<dbReference type="GO" id="GO:0003677">
    <property type="term" value="F:DNA binding"/>
    <property type="evidence" value="ECO:0007669"/>
    <property type="project" value="InterPro"/>
</dbReference>
<dbReference type="EMBL" id="BIFR01000001">
    <property type="protein sequence ID" value="GCE12466.1"/>
    <property type="molecule type" value="Genomic_DNA"/>
</dbReference>